<gene>
    <name evidence="3" type="ORF">HHI36_017614</name>
</gene>
<accession>A0ABD2NN64</accession>
<feature type="region of interest" description="Disordered" evidence="1">
    <location>
        <begin position="364"/>
        <end position="395"/>
    </location>
</feature>
<proteinExistence type="predicted"/>
<name>A0ABD2NN64_9CUCU</name>
<keyword evidence="2" id="KW-0812">Transmembrane</keyword>
<keyword evidence="4" id="KW-1185">Reference proteome</keyword>
<feature type="region of interest" description="Disordered" evidence="1">
    <location>
        <begin position="228"/>
        <end position="348"/>
    </location>
</feature>
<sequence length="633" mass="69651">MNPIEATTIAVGAIAIITILVFIYKKMKNIVSRASSTGSYSPKDFRKGAKRGSSSSGGSEDGQVVLSQETKDVPENPDNEFTDVTVHRTEDCVETKTTYLLSKSNLRATSSKVVEDSVIPTKEKYQEKTDDTFEKPLDFVEVISEKQIVESNDPPEVKPSRKGKAPVTPPEKFTSDKSAASSLNQDSLRSVSHAISGILKDQMPEIVVAEKIEGGRVGDSEYGIIGAETTSASQSRNLPTGEGYITPISDTQELPTDQGDINYEQSGSKTVRPHEKQTDSLHIGESNTSTREEASDLLQASLKTEHDGSEYFSADEISESSQESFSPRTLIPDISDSSTDSTGDSACGRKRTLRASDLYNVDDATEYGRQESTDEDFLDTSDSLGENKESESSTDTAVFRDLETYQVEPELLRGESERAEILHDGKLTSSTPQQAETEVHKRNRLNAAYDDYLEEFPSHLPRNVHLQNLINSENDSSRVYEGDDAESVVSEIIKTSNLDSTTTQSIRIDLGPSVPSLSASADALESATSKQDALIKEQVGENSGGSELHLKESINLTGRDLDGCIISKEERESLQFDLDHQKEHSETFDTGRNLQDFIVPKKEIGITQIDQQYSGELTKEKWYTSQMILCKLI</sequence>
<feature type="transmembrane region" description="Helical" evidence="2">
    <location>
        <begin position="6"/>
        <end position="24"/>
    </location>
</feature>
<feature type="compositionally biased region" description="Low complexity" evidence="1">
    <location>
        <begin position="333"/>
        <end position="345"/>
    </location>
</feature>
<keyword evidence="2" id="KW-1133">Transmembrane helix</keyword>
<evidence type="ECO:0000256" key="1">
    <source>
        <dbReference type="SAM" id="MobiDB-lite"/>
    </source>
</evidence>
<comment type="caution">
    <text evidence="3">The sequence shown here is derived from an EMBL/GenBank/DDBJ whole genome shotgun (WGS) entry which is preliminary data.</text>
</comment>
<feature type="region of interest" description="Disordered" evidence="1">
    <location>
        <begin position="35"/>
        <end position="84"/>
    </location>
</feature>
<dbReference type="EMBL" id="JABFTP020000124">
    <property type="protein sequence ID" value="KAL3280108.1"/>
    <property type="molecule type" value="Genomic_DNA"/>
</dbReference>
<dbReference type="AlphaFoldDB" id="A0ABD2NN64"/>
<reference evidence="3 4" key="1">
    <citation type="journal article" date="2021" name="BMC Biol.">
        <title>Horizontally acquired antibacterial genes associated with adaptive radiation of ladybird beetles.</title>
        <authorList>
            <person name="Li H.S."/>
            <person name="Tang X.F."/>
            <person name="Huang Y.H."/>
            <person name="Xu Z.Y."/>
            <person name="Chen M.L."/>
            <person name="Du X.Y."/>
            <person name="Qiu B.Y."/>
            <person name="Chen P.T."/>
            <person name="Zhang W."/>
            <person name="Slipinski A."/>
            <person name="Escalona H.E."/>
            <person name="Waterhouse R.M."/>
            <person name="Zwick A."/>
            <person name="Pang H."/>
        </authorList>
    </citation>
    <scope>NUCLEOTIDE SEQUENCE [LARGE SCALE GENOMIC DNA]</scope>
    <source>
        <strain evidence="3">SYSU2018</strain>
    </source>
</reference>
<evidence type="ECO:0000313" key="4">
    <source>
        <dbReference type="Proteomes" id="UP001516400"/>
    </source>
</evidence>
<protein>
    <submittedName>
        <fullName evidence="3">Uncharacterized protein</fullName>
    </submittedName>
</protein>
<feature type="compositionally biased region" description="Polar residues" evidence="1">
    <location>
        <begin position="176"/>
        <end position="188"/>
    </location>
</feature>
<evidence type="ECO:0000256" key="2">
    <source>
        <dbReference type="SAM" id="Phobius"/>
    </source>
</evidence>
<feature type="region of interest" description="Disordered" evidence="1">
    <location>
        <begin position="150"/>
        <end position="188"/>
    </location>
</feature>
<dbReference type="Proteomes" id="UP001516400">
    <property type="component" value="Unassembled WGS sequence"/>
</dbReference>
<organism evidence="3 4">
    <name type="scientific">Cryptolaemus montrouzieri</name>
    <dbReference type="NCBI Taxonomy" id="559131"/>
    <lineage>
        <taxon>Eukaryota</taxon>
        <taxon>Metazoa</taxon>
        <taxon>Ecdysozoa</taxon>
        <taxon>Arthropoda</taxon>
        <taxon>Hexapoda</taxon>
        <taxon>Insecta</taxon>
        <taxon>Pterygota</taxon>
        <taxon>Neoptera</taxon>
        <taxon>Endopterygota</taxon>
        <taxon>Coleoptera</taxon>
        <taxon>Polyphaga</taxon>
        <taxon>Cucujiformia</taxon>
        <taxon>Coccinelloidea</taxon>
        <taxon>Coccinellidae</taxon>
        <taxon>Scymninae</taxon>
        <taxon>Scymnini</taxon>
        <taxon>Cryptolaemus</taxon>
    </lineage>
</organism>
<evidence type="ECO:0000313" key="3">
    <source>
        <dbReference type="EMBL" id="KAL3280108.1"/>
    </source>
</evidence>
<keyword evidence="2" id="KW-0472">Membrane</keyword>
<feature type="compositionally biased region" description="Polar residues" evidence="1">
    <location>
        <begin position="228"/>
        <end position="238"/>
    </location>
</feature>